<dbReference type="InterPro" id="IPR043502">
    <property type="entry name" value="DNA/RNA_pol_sf"/>
</dbReference>
<evidence type="ECO:0000313" key="1">
    <source>
        <dbReference type="EMBL" id="KAG5633670.1"/>
    </source>
</evidence>
<evidence type="ECO:0000313" key="2">
    <source>
        <dbReference type="Proteomes" id="UP000717328"/>
    </source>
</evidence>
<protein>
    <recommendedName>
        <fullName evidence="3">Reverse transcriptase</fullName>
    </recommendedName>
</protein>
<dbReference type="Gene3D" id="3.30.70.270">
    <property type="match status" value="1"/>
</dbReference>
<dbReference type="Proteomes" id="UP000717328">
    <property type="component" value="Unassembled WGS sequence"/>
</dbReference>
<dbReference type="Gene3D" id="3.10.10.10">
    <property type="entry name" value="HIV Type 1 Reverse Transcriptase, subunit A, domain 1"/>
    <property type="match status" value="1"/>
</dbReference>
<feature type="non-terminal residue" evidence="1">
    <location>
        <position position="1"/>
    </location>
</feature>
<accession>A0A9P7FQN6</accession>
<dbReference type="AlphaFoldDB" id="A0A9P7FQN6"/>
<proteinExistence type="predicted"/>
<dbReference type="SUPFAM" id="SSF56672">
    <property type="entry name" value="DNA/RNA polymerases"/>
    <property type="match status" value="1"/>
</dbReference>
<dbReference type="EMBL" id="JABCKI010007272">
    <property type="protein sequence ID" value="KAG5633670.1"/>
    <property type="molecule type" value="Genomic_DNA"/>
</dbReference>
<comment type="caution">
    <text evidence="1">The sequence shown here is derived from an EMBL/GenBank/DDBJ whole genome shotgun (WGS) entry which is preliminary data.</text>
</comment>
<name>A0A9P7FQN6_9AGAR</name>
<dbReference type="InterPro" id="IPR043128">
    <property type="entry name" value="Rev_trsase/Diguanyl_cyclase"/>
</dbReference>
<dbReference type="OrthoDB" id="1750432at2759"/>
<keyword evidence="2" id="KW-1185">Reference proteome</keyword>
<reference evidence="1" key="1">
    <citation type="submission" date="2021-02" db="EMBL/GenBank/DDBJ databases">
        <authorList>
            <person name="Nieuwenhuis M."/>
            <person name="Van De Peppel L.J.J."/>
        </authorList>
    </citation>
    <scope>NUCLEOTIDE SEQUENCE</scope>
    <source>
        <strain evidence="1">D49</strain>
    </source>
</reference>
<organism evidence="1 2">
    <name type="scientific">Sphagnurus paluster</name>
    <dbReference type="NCBI Taxonomy" id="117069"/>
    <lineage>
        <taxon>Eukaryota</taxon>
        <taxon>Fungi</taxon>
        <taxon>Dikarya</taxon>
        <taxon>Basidiomycota</taxon>
        <taxon>Agaricomycotina</taxon>
        <taxon>Agaricomycetes</taxon>
        <taxon>Agaricomycetidae</taxon>
        <taxon>Agaricales</taxon>
        <taxon>Tricholomatineae</taxon>
        <taxon>Lyophyllaceae</taxon>
        <taxon>Sphagnurus</taxon>
    </lineage>
</organism>
<sequence length="257" mass="29334">LKVKKIELATPLPVQLAVQGSRSHVNFGATVDFEYQRIFGKRYFDVMNLSGYDLILGTPWVYQHKVVFGLNPPRVIIGMDIPEPMEGVGVAQLSSCSMDMYEENLERIREELCQYAQPLCRSALETPLPLLRAINHEIDLINPDKVYPWRPSRCTKALRPLWSEKRVAYIATGHWEVTSGGNTVPMFMMKKSGKPGEPIRLRTLYDLCERNKNTVTKSSPLPDIDGILRRAASARYRSIIYGQDAYEQIRIIPEHVE</sequence>
<dbReference type="CDD" id="cd00303">
    <property type="entry name" value="retropepsin_like"/>
    <property type="match status" value="1"/>
</dbReference>
<evidence type="ECO:0008006" key="3">
    <source>
        <dbReference type="Google" id="ProtNLM"/>
    </source>
</evidence>
<gene>
    <name evidence="1" type="ORF">H0H81_006123</name>
</gene>
<feature type="non-terminal residue" evidence="1">
    <location>
        <position position="257"/>
    </location>
</feature>
<reference evidence="1" key="2">
    <citation type="submission" date="2021-10" db="EMBL/GenBank/DDBJ databases">
        <title>Phylogenomics reveals ancestral predisposition of the termite-cultivated fungus Termitomyces towards a domesticated lifestyle.</title>
        <authorList>
            <person name="Auxier B."/>
            <person name="Grum-Grzhimaylo A."/>
            <person name="Cardenas M.E."/>
            <person name="Lodge J.D."/>
            <person name="Laessoe T."/>
            <person name="Pedersen O."/>
            <person name="Smith M.E."/>
            <person name="Kuyper T.W."/>
            <person name="Franco-Molano E.A."/>
            <person name="Baroni T.J."/>
            <person name="Aanen D.K."/>
        </authorList>
    </citation>
    <scope>NUCLEOTIDE SEQUENCE</scope>
    <source>
        <strain evidence="1">D49</strain>
    </source>
</reference>